<organism evidence="13 14">
    <name type="scientific">Methanocalculus chunghsingensis</name>
    <dbReference type="NCBI Taxonomy" id="156457"/>
    <lineage>
        <taxon>Archaea</taxon>
        <taxon>Methanobacteriati</taxon>
        <taxon>Methanobacteriota</taxon>
        <taxon>Stenosarchaea group</taxon>
        <taxon>Methanomicrobia</taxon>
        <taxon>Methanomicrobiales</taxon>
        <taxon>Methanocalculaceae</taxon>
        <taxon>Methanocalculus</taxon>
    </lineage>
</organism>
<dbReference type="Gene3D" id="3.20.20.70">
    <property type="entry name" value="Aldolase class I"/>
    <property type="match status" value="1"/>
</dbReference>
<dbReference type="AlphaFoldDB" id="A0A8J7W7L0"/>
<keyword evidence="5 9" id="KW-0784">Thiamine biosynthesis</keyword>
<dbReference type="InterPro" id="IPR013785">
    <property type="entry name" value="Aldolase_TIM"/>
</dbReference>
<evidence type="ECO:0000256" key="1">
    <source>
        <dbReference type="ARBA" id="ARBA00005165"/>
    </source>
</evidence>
<dbReference type="GO" id="GO:0000287">
    <property type="term" value="F:magnesium ion binding"/>
    <property type="evidence" value="ECO:0007669"/>
    <property type="project" value="UniProtKB-UniRule"/>
</dbReference>
<dbReference type="InterPro" id="IPR034291">
    <property type="entry name" value="TMP_synthase"/>
</dbReference>
<dbReference type="PANTHER" id="PTHR20857">
    <property type="entry name" value="THIAMINE-PHOSPHATE PYROPHOSPHORYLASE"/>
    <property type="match status" value="1"/>
</dbReference>
<dbReference type="OrthoDB" id="85572at2157"/>
<keyword evidence="2 9" id="KW-0808">Transferase</keyword>
<dbReference type="PANTHER" id="PTHR20857:SF15">
    <property type="entry name" value="THIAMINE-PHOSPHATE SYNTHASE"/>
    <property type="match status" value="1"/>
</dbReference>
<comment type="cofactor">
    <cofactor evidence="9">
        <name>Mg(2+)</name>
        <dbReference type="ChEBI" id="CHEBI:18420"/>
    </cofactor>
    <text evidence="9">Binds 1 Mg(2+) ion per subunit.</text>
</comment>
<feature type="binding site" evidence="9">
    <location>
        <position position="135"/>
    </location>
    <ligand>
        <name>4-amino-2-methyl-5-(diphosphooxymethyl)pyrimidine</name>
        <dbReference type="ChEBI" id="CHEBI:57841"/>
    </ligand>
</feature>
<feature type="binding site" evidence="9">
    <location>
        <position position="67"/>
    </location>
    <ligand>
        <name>4-amino-2-methyl-5-(diphosphooxymethyl)pyrimidine</name>
        <dbReference type="ChEBI" id="CHEBI:57841"/>
    </ligand>
</feature>
<evidence type="ECO:0000256" key="7">
    <source>
        <dbReference type="ARBA" id="ARBA00047851"/>
    </source>
</evidence>
<feature type="binding site" evidence="9">
    <location>
        <begin position="35"/>
        <end position="39"/>
    </location>
    <ligand>
        <name>4-amino-2-methyl-5-(diphosphooxymethyl)pyrimidine</name>
        <dbReference type="ChEBI" id="CHEBI:57841"/>
    </ligand>
</feature>
<comment type="catalytic activity">
    <reaction evidence="8 9 10">
        <text>2-[(2R,5Z)-2-carboxy-4-methylthiazol-5(2H)-ylidene]ethyl phosphate + 4-amino-2-methyl-5-(diphosphooxymethyl)pyrimidine + 2 H(+) = thiamine phosphate + CO2 + diphosphate</text>
        <dbReference type="Rhea" id="RHEA:47844"/>
        <dbReference type="ChEBI" id="CHEBI:15378"/>
        <dbReference type="ChEBI" id="CHEBI:16526"/>
        <dbReference type="ChEBI" id="CHEBI:33019"/>
        <dbReference type="ChEBI" id="CHEBI:37575"/>
        <dbReference type="ChEBI" id="CHEBI:57841"/>
        <dbReference type="ChEBI" id="CHEBI:62899"/>
        <dbReference type="EC" id="2.5.1.3"/>
    </reaction>
</comment>
<feature type="binding site" evidence="9">
    <location>
        <position position="163"/>
    </location>
    <ligand>
        <name>2-[(2R,5Z)-2-carboxy-4-methylthiazol-5(2H)-ylidene]ethyl phosphate</name>
        <dbReference type="ChEBI" id="CHEBI:62899"/>
    </ligand>
</feature>
<dbReference type="InterPro" id="IPR036206">
    <property type="entry name" value="ThiamineP_synth_sf"/>
</dbReference>
<feature type="binding site" evidence="9">
    <location>
        <begin position="183"/>
        <end position="184"/>
    </location>
    <ligand>
        <name>2-[(2R,5Z)-2-carboxy-4-methylthiazol-5(2H)-ylidene]ethyl phosphate</name>
        <dbReference type="ChEBI" id="CHEBI:62899"/>
    </ligand>
</feature>
<dbReference type="Proteomes" id="UP000730161">
    <property type="component" value="Unassembled WGS sequence"/>
</dbReference>
<evidence type="ECO:0000256" key="6">
    <source>
        <dbReference type="ARBA" id="ARBA00047334"/>
    </source>
</evidence>
<reference evidence="13" key="1">
    <citation type="submission" date="2014-12" db="EMBL/GenBank/DDBJ databases">
        <authorList>
            <person name="Huang H.-H."/>
            <person name="Chen S.-C."/>
            <person name="Lai M.-C."/>
        </authorList>
    </citation>
    <scope>NUCLEOTIDE SEQUENCE</scope>
    <source>
        <strain evidence="13">K1F9705b</strain>
    </source>
</reference>
<comment type="catalytic activity">
    <reaction evidence="6 9 10">
        <text>4-methyl-5-(2-phosphooxyethyl)-thiazole + 4-amino-2-methyl-5-(diphosphooxymethyl)pyrimidine + H(+) = thiamine phosphate + diphosphate</text>
        <dbReference type="Rhea" id="RHEA:22328"/>
        <dbReference type="ChEBI" id="CHEBI:15378"/>
        <dbReference type="ChEBI" id="CHEBI:33019"/>
        <dbReference type="ChEBI" id="CHEBI:37575"/>
        <dbReference type="ChEBI" id="CHEBI:57841"/>
        <dbReference type="ChEBI" id="CHEBI:58296"/>
        <dbReference type="EC" id="2.5.1.3"/>
    </reaction>
</comment>
<protein>
    <recommendedName>
        <fullName evidence="9">Thiamine-phosphate synthase</fullName>
        <shortName evidence="9">TP synthase</shortName>
        <shortName evidence="9">TPS</shortName>
        <ecNumber evidence="9">2.5.1.3</ecNumber>
    </recommendedName>
    <alternativeName>
        <fullName evidence="9">Thiamine-phosphate pyrophosphorylase</fullName>
        <shortName evidence="9">TMP pyrophosphorylase</shortName>
        <shortName evidence="9">TMP-PPase</shortName>
    </alternativeName>
</protein>
<evidence type="ECO:0000256" key="4">
    <source>
        <dbReference type="ARBA" id="ARBA00022842"/>
    </source>
</evidence>
<evidence type="ECO:0000313" key="14">
    <source>
        <dbReference type="Proteomes" id="UP000730161"/>
    </source>
</evidence>
<gene>
    <name evidence="9" type="primary">thiE</name>
    <name evidence="13" type="ORF">RJ53_05540</name>
</gene>
<evidence type="ECO:0000256" key="10">
    <source>
        <dbReference type="RuleBase" id="RU003826"/>
    </source>
</evidence>
<dbReference type="FunFam" id="3.20.20.70:FF:000096">
    <property type="entry name" value="Thiamine-phosphate synthase"/>
    <property type="match status" value="1"/>
</dbReference>
<keyword evidence="4 9" id="KW-0460">Magnesium</keyword>
<feature type="binding site" evidence="9">
    <location>
        <begin position="132"/>
        <end position="134"/>
    </location>
    <ligand>
        <name>2-[(2R,5Z)-2-carboxy-4-methylthiazol-5(2H)-ylidene]ethyl phosphate</name>
        <dbReference type="ChEBI" id="CHEBI:62899"/>
    </ligand>
</feature>
<comment type="pathway">
    <text evidence="1 9 11">Cofactor biosynthesis; thiamine diphosphate biosynthesis; thiamine phosphate from 4-amino-2-methyl-5-diphosphomethylpyrimidine and 4-methyl-5-(2-phosphoethyl)-thiazole: step 1/1.</text>
</comment>
<proteinExistence type="inferred from homology"/>
<evidence type="ECO:0000256" key="11">
    <source>
        <dbReference type="RuleBase" id="RU004253"/>
    </source>
</evidence>
<dbReference type="Pfam" id="PF02581">
    <property type="entry name" value="TMP-TENI"/>
    <property type="match status" value="1"/>
</dbReference>
<evidence type="ECO:0000313" key="13">
    <source>
        <dbReference type="EMBL" id="MBR1368993.1"/>
    </source>
</evidence>
<comment type="catalytic activity">
    <reaction evidence="7 9 10">
        <text>2-(2-carboxy-4-methylthiazol-5-yl)ethyl phosphate + 4-amino-2-methyl-5-(diphosphooxymethyl)pyrimidine + 2 H(+) = thiamine phosphate + CO2 + diphosphate</text>
        <dbReference type="Rhea" id="RHEA:47848"/>
        <dbReference type="ChEBI" id="CHEBI:15378"/>
        <dbReference type="ChEBI" id="CHEBI:16526"/>
        <dbReference type="ChEBI" id="CHEBI:33019"/>
        <dbReference type="ChEBI" id="CHEBI:37575"/>
        <dbReference type="ChEBI" id="CHEBI:57841"/>
        <dbReference type="ChEBI" id="CHEBI:62890"/>
        <dbReference type="EC" id="2.5.1.3"/>
    </reaction>
</comment>
<accession>A0A8J7W7L0</accession>
<name>A0A8J7W7L0_9EURY</name>
<evidence type="ECO:0000256" key="3">
    <source>
        <dbReference type="ARBA" id="ARBA00022723"/>
    </source>
</evidence>
<dbReference type="GO" id="GO:0009228">
    <property type="term" value="P:thiamine biosynthetic process"/>
    <property type="evidence" value="ECO:0007669"/>
    <property type="project" value="UniProtKB-KW"/>
</dbReference>
<dbReference type="GO" id="GO:0004789">
    <property type="term" value="F:thiamine-phosphate diphosphorylase activity"/>
    <property type="evidence" value="ECO:0007669"/>
    <property type="project" value="UniProtKB-UniRule"/>
</dbReference>
<dbReference type="NCBIfam" id="TIGR00693">
    <property type="entry name" value="thiE"/>
    <property type="match status" value="1"/>
</dbReference>
<dbReference type="InterPro" id="IPR022998">
    <property type="entry name" value="ThiamineP_synth_TenI"/>
</dbReference>
<evidence type="ECO:0000256" key="9">
    <source>
        <dbReference type="HAMAP-Rule" id="MF_00097"/>
    </source>
</evidence>
<dbReference type="RefSeq" id="WP_211530661.1">
    <property type="nucleotide sequence ID" value="NZ_JWHL01000007.1"/>
</dbReference>
<comment type="similarity">
    <text evidence="9 10">Belongs to the thiamine-phosphate synthase family.</text>
</comment>
<dbReference type="GO" id="GO:0009229">
    <property type="term" value="P:thiamine diphosphate biosynthetic process"/>
    <property type="evidence" value="ECO:0007669"/>
    <property type="project" value="UniProtKB-UniRule"/>
</dbReference>
<dbReference type="UniPathway" id="UPA00060">
    <property type="reaction ID" value="UER00141"/>
</dbReference>
<keyword evidence="3 9" id="KW-0479">Metal-binding</keyword>
<dbReference type="CDD" id="cd00564">
    <property type="entry name" value="TMP_TenI"/>
    <property type="match status" value="1"/>
</dbReference>
<evidence type="ECO:0000256" key="5">
    <source>
        <dbReference type="ARBA" id="ARBA00022977"/>
    </source>
</evidence>
<comment type="caution">
    <text evidence="13">The sequence shown here is derived from an EMBL/GenBank/DDBJ whole genome shotgun (WGS) entry which is preliminary data.</text>
</comment>
<evidence type="ECO:0000256" key="8">
    <source>
        <dbReference type="ARBA" id="ARBA00047883"/>
    </source>
</evidence>
<dbReference type="EC" id="2.5.1.3" evidence="9"/>
<feature type="binding site" evidence="9">
    <location>
        <position position="87"/>
    </location>
    <ligand>
        <name>Mg(2+)</name>
        <dbReference type="ChEBI" id="CHEBI:18420"/>
    </ligand>
</feature>
<feature type="binding site" evidence="9">
    <location>
        <position position="68"/>
    </location>
    <ligand>
        <name>Mg(2+)</name>
        <dbReference type="ChEBI" id="CHEBI:18420"/>
    </ligand>
</feature>
<evidence type="ECO:0000259" key="12">
    <source>
        <dbReference type="Pfam" id="PF02581"/>
    </source>
</evidence>
<dbReference type="EMBL" id="JWHL01000007">
    <property type="protein sequence ID" value="MBR1368993.1"/>
    <property type="molecule type" value="Genomic_DNA"/>
</dbReference>
<dbReference type="SUPFAM" id="SSF51391">
    <property type="entry name" value="Thiamin phosphate synthase"/>
    <property type="match status" value="1"/>
</dbReference>
<dbReference type="HAMAP" id="MF_00097">
    <property type="entry name" value="TMP_synthase"/>
    <property type="match status" value="1"/>
</dbReference>
<evidence type="ECO:0000256" key="2">
    <source>
        <dbReference type="ARBA" id="ARBA00022679"/>
    </source>
</evidence>
<dbReference type="GO" id="GO:0005737">
    <property type="term" value="C:cytoplasm"/>
    <property type="evidence" value="ECO:0007669"/>
    <property type="project" value="TreeGrafter"/>
</dbReference>
<sequence>MAFDLYIVTDEAVGLGRSHIDLARMALQGGADVIQLRDKKMPSRQLYQVASGIRALTLDAGALFIVNDRVDIALASMADGVHLGQQDLAVAEARRIAPPGFIIGCSVGTPQEAVLAETAGADYIALSPIFPTTSKDDAGNGHGLATLRSIRSVSSLPLVAIGGINKGNVAPVIAAGADGVAVISAVLGTEDVASAAADLREAICMAKRDQYPEC</sequence>
<feature type="binding site" evidence="9">
    <location>
        <position position="106"/>
    </location>
    <ligand>
        <name>4-amino-2-methyl-5-(diphosphooxymethyl)pyrimidine</name>
        <dbReference type="ChEBI" id="CHEBI:57841"/>
    </ligand>
</feature>
<comment type="function">
    <text evidence="9">Condenses 4-methyl-5-(beta-hydroxyethyl)thiazole monophosphate (THZ-P) and 2-methyl-4-amino-5-hydroxymethyl pyrimidine pyrophosphate (HMP-PP) to form thiamine monophosphate (TMP).</text>
</comment>
<feature type="domain" description="Thiamine phosphate synthase/TenI" evidence="12">
    <location>
        <begin position="5"/>
        <end position="186"/>
    </location>
</feature>
<keyword evidence="14" id="KW-1185">Reference proteome</keyword>